<organism evidence="2 3">
    <name type="scientific">Aristolochia fimbriata</name>
    <name type="common">White veined hardy Dutchman's pipe vine</name>
    <dbReference type="NCBI Taxonomy" id="158543"/>
    <lineage>
        <taxon>Eukaryota</taxon>
        <taxon>Viridiplantae</taxon>
        <taxon>Streptophyta</taxon>
        <taxon>Embryophyta</taxon>
        <taxon>Tracheophyta</taxon>
        <taxon>Spermatophyta</taxon>
        <taxon>Magnoliopsida</taxon>
        <taxon>Magnoliidae</taxon>
        <taxon>Piperales</taxon>
        <taxon>Aristolochiaceae</taxon>
        <taxon>Aristolochia</taxon>
    </lineage>
</organism>
<dbReference type="Proteomes" id="UP000825729">
    <property type="component" value="Unassembled WGS sequence"/>
</dbReference>
<feature type="compositionally biased region" description="Polar residues" evidence="1">
    <location>
        <begin position="175"/>
        <end position="187"/>
    </location>
</feature>
<keyword evidence="3" id="KW-1185">Reference proteome</keyword>
<feature type="region of interest" description="Disordered" evidence="1">
    <location>
        <begin position="141"/>
        <end position="196"/>
    </location>
</feature>
<gene>
    <name evidence="2" type="ORF">H6P81_003939</name>
</gene>
<feature type="compositionally biased region" description="Polar residues" evidence="1">
    <location>
        <begin position="76"/>
        <end position="96"/>
    </location>
</feature>
<dbReference type="AlphaFoldDB" id="A0AAV7FGW8"/>
<accession>A0AAV7FGW8</accession>
<dbReference type="InterPro" id="IPR019734">
    <property type="entry name" value="TPR_rpt"/>
</dbReference>
<evidence type="ECO:0000313" key="3">
    <source>
        <dbReference type="Proteomes" id="UP000825729"/>
    </source>
</evidence>
<dbReference type="SUPFAM" id="SSF48452">
    <property type="entry name" value="TPR-like"/>
    <property type="match status" value="1"/>
</dbReference>
<dbReference type="Pfam" id="PF13181">
    <property type="entry name" value="TPR_8"/>
    <property type="match status" value="2"/>
</dbReference>
<proteinExistence type="predicted"/>
<feature type="region of interest" description="Disordered" evidence="1">
    <location>
        <begin position="260"/>
        <end position="398"/>
    </location>
</feature>
<feature type="compositionally biased region" description="Polar residues" evidence="1">
    <location>
        <begin position="263"/>
        <end position="282"/>
    </location>
</feature>
<feature type="compositionally biased region" description="Low complexity" evidence="1">
    <location>
        <begin position="305"/>
        <end position="338"/>
    </location>
</feature>
<feature type="compositionally biased region" description="Low complexity" evidence="1">
    <location>
        <begin position="346"/>
        <end position="361"/>
    </location>
</feature>
<evidence type="ECO:0000313" key="2">
    <source>
        <dbReference type="EMBL" id="KAG9459431.1"/>
    </source>
</evidence>
<protein>
    <submittedName>
        <fullName evidence="2">Uncharacterized protein</fullName>
    </submittedName>
</protein>
<feature type="compositionally biased region" description="Low complexity" evidence="1">
    <location>
        <begin position="51"/>
        <end position="75"/>
    </location>
</feature>
<dbReference type="EMBL" id="JAINDJ010000002">
    <property type="protein sequence ID" value="KAG9459431.1"/>
    <property type="molecule type" value="Genomic_DNA"/>
</dbReference>
<dbReference type="SMART" id="SM00028">
    <property type="entry name" value="TPR"/>
    <property type="match status" value="3"/>
</dbReference>
<feature type="region of interest" description="Disordered" evidence="1">
    <location>
        <begin position="1"/>
        <end position="96"/>
    </location>
</feature>
<reference evidence="2 3" key="1">
    <citation type="submission" date="2021-07" db="EMBL/GenBank/DDBJ databases">
        <title>The Aristolochia fimbriata genome: insights into angiosperm evolution, floral development and chemical biosynthesis.</title>
        <authorList>
            <person name="Jiao Y."/>
        </authorList>
    </citation>
    <scope>NUCLEOTIDE SEQUENCE [LARGE SCALE GENOMIC DNA]</scope>
    <source>
        <strain evidence="2">IBCAS-2021</strain>
        <tissue evidence="2">Leaf</tissue>
    </source>
</reference>
<name>A0AAV7FGW8_ARIFI</name>
<comment type="caution">
    <text evidence="2">The sequence shown here is derived from an EMBL/GenBank/DDBJ whole genome shotgun (WGS) entry which is preliminary data.</text>
</comment>
<dbReference type="InterPro" id="IPR011990">
    <property type="entry name" value="TPR-like_helical_dom_sf"/>
</dbReference>
<evidence type="ECO:0000256" key="1">
    <source>
        <dbReference type="SAM" id="MobiDB-lite"/>
    </source>
</evidence>
<feature type="compositionally biased region" description="Polar residues" evidence="1">
    <location>
        <begin position="1"/>
        <end position="47"/>
    </location>
</feature>
<dbReference type="PANTHER" id="PTHR47697">
    <property type="entry name" value="OS03G0340700 PROTEIN"/>
    <property type="match status" value="1"/>
</dbReference>
<dbReference type="Gene3D" id="1.25.40.10">
    <property type="entry name" value="Tetratricopeptide repeat domain"/>
    <property type="match status" value="1"/>
</dbReference>
<dbReference type="PANTHER" id="PTHR47697:SF1">
    <property type="entry name" value="OS03G0340700 PROTEIN"/>
    <property type="match status" value="1"/>
</dbReference>
<sequence length="557" mass="59130">MNSNPRSSNPLAGSTSSDNFQFDFGLTSNSRSSATSLNGQRNVQQTPAYPFPSLQQPPLSRPVSSSSPWNQSKPSWTHQPSPTLAPRSSSLSNPTSMVGDIFGKSWTSAAPSSQSVRLSVSESNPYLFRDLLGTALRQSQNSNAPLENPAPSAPLKNSAPSAPLKNAAPSAPLKNVTSSAPLKNAASSAPPRPNSFGEGFVPYSLPTYKDSVPNKFWDKPHFTPVGQTGRVGGTNLGGPAMKTGSTPITSNYFHFTDLKDFGSNPSPSPVNKTDSTSDNSFGAFQDASKPVGGAPTYSSNPSPPVNNSSSPNSSTFSGIDDFGGFSSSQAQAPQAKSADPLDMLFSSSSSAPAASSNQSASQEFTGGDDWGLDSEFGGHDSGGTTELEGLPPPPAGVTAITAKTKGMDNYKQGQFADAIKWLSWATVLLEKSSDIAANFEVLSCRASCYKEVGEYKKAIADCTKVLESDSQNVTVLLQRALLYESSEKYKLGAEDLRAVLKIDPTNRLAKGTIHRVPALCNVYQTRVNHGDKQTRETHFWGLELKGHVRDELVENSK</sequence>